<dbReference type="RefSeq" id="WP_220165215.1">
    <property type="nucleotide sequence ID" value="NZ_JAIBOA010000005.1"/>
</dbReference>
<accession>A0ABS7FQ92</accession>
<comment type="caution">
    <text evidence="1">The sequence shown here is derived from an EMBL/GenBank/DDBJ whole genome shotgun (WGS) entry which is preliminary data.</text>
</comment>
<dbReference type="Proteomes" id="UP000774570">
    <property type="component" value="Unassembled WGS sequence"/>
</dbReference>
<proteinExistence type="predicted"/>
<dbReference type="EMBL" id="JAIBOA010000005">
    <property type="protein sequence ID" value="MBW8482563.1"/>
    <property type="molecule type" value="Genomic_DNA"/>
</dbReference>
<protein>
    <submittedName>
        <fullName evidence="1">Uncharacterized protein</fullName>
    </submittedName>
</protein>
<reference evidence="1 2" key="1">
    <citation type="submission" date="2021-07" db="EMBL/GenBank/DDBJ databases">
        <title>Actinomadura sp. PM05-2 isolated from lichen.</title>
        <authorList>
            <person name="Somphong A."/>
            <person name="Phongsopitanun W."/>
            <person name="Tanasupawat S."/>
            <person name="Peongsungnone V."/>
        </authorList>
    </citation>
    <scope>NUCLEOTIDE SEQUENCE [LARGE SCALE GENOMIC DNA]</scope>
    <source>
        <strain evidence="1 2">PM05-2</strain>
    </source>
</reference>
<sequence length="84" mass="9554">MFWTVSAHRFAGIRAGMDADVATREQTAMHQVTDRLVSTFGADRGAQEVARTIDEIHHRFDGRPIRDFVPVLVERYARQRLTAA</sequence>
<name>A0ABS7FQ92_9ACTN</name>
<evidence type="ECO:0000313" key="2">
    <source>
        <dbReference type="Proteomes" id="UP000774570"/>
    </source>
</evidence>
<keyword evidence="2" id="KW-1185">Reference proteome</keyword>
<organism evidence="1 2">
    <name type="scientific">Actinomadura parmotrematis</name>
    <dbReference type="NCBI Taxonomy" id="2864039"/>
    <lineage>
        <taxon>Bacteria</taxon>
        <taxon>Bacillati</taxon>
        <taxon>Actinomycetota</taxon>
        <taxon>Actinomycetes</taxon>
        <taxon>Streptosporangiales</taxon>
        <taxon>Thermomonosporaceae</taxon>
        <taxon>Actinomadura</taxon>
    </lineage>
</organism>
<gene>
    <name evidence="1" type="ORF">K1Y72_09320</name>
</gene>
<dbReference type="NCBIfam" id="NF046112">
    <property type="entry name" value="MSMEG_6209_Nter"/>
    <property type="match status" value="1"/>
</dbReference>
<evidence type="ECO:0000313" key="1">
    <source>
        <dbReference type="EMBL" id="MBW8482563.1"/>
    </source>
</evidence>
<dbReference type="Gene3D" id="1.10.8.1060">
    <property type="entry name" value="Corynebacterium glutamicum thioredoxin-dependent arsenate reductase, N-terminal domain"/>
    <property type="match status" value="1"/>
</dbReference>